<reference evidence="1 2" key="1">
    <citation type="submission" date="2021-06" db="EMBL/GenBank/DDBJ databases">
        <authorList>
            <person name="Palmer J.M."/>
        </authorList>
    </citation>
    <scope>NUCLEOTIDE SEQUENCE [LARGE SCALE GENOMIC DNA]</scope>
    <source>
        <strain evidence="1 2">XR_2019</strain>
        <tissue evidence="1">Muscle</tissue>
    </source>
</reference>
<evidence type="ECO:0000313" key="2">
    <source>
        <dbReference type="Proteomes" id="UP001444071"/>
    </source>
</evidence>
<dbReference type="EMBL" id="JAHRIM010003998">
    <property type="protein sequence ID" value="MEQ2259500.1"/>
    <property type="molecule type" value="Genomic_DNA"/>
</dbReference>
<name>A0ABV0VQJ2_9TELE</name>
<evidence type="ECO:0000313" key="1">
    <source>
        <dbReference type="EMBL" id="MEQ2259500.1"/>
    </source>
</evidence>
<sequence length="80" mass="8697">MYSGLLCLRAEAAQRVWFQSGMEVRCCLLSWEESVTELQAGGRAGRGLSDLCPAENRSRAENLLKKKIKAGGARCFGACS</sequence>
<protein>
    <submittedName>
        <fullName evidence="1">Uncharacterized protein</fullName>
    </submittedName>
</protein>
<comment type="caution">
    <text evidence="1">The sequence shown here is derived from an EMBL/GenBank/DDBJ whole genome shotgun (WGS) entry which is preliminary data.</text>
</comment>
<proteinExistence type="predicted"/>
<organism evidence="1 2">
    <name type="scientific">Xenotaenia resolanae</name>
    <dbReference type="NCBI Taxonomy" id="208358"/>
    <lineage>
        <taxon>Eukaryota</taxon>
        <taxon>Metazoa</taxon>
        <taxon>Chordata</taxon>
        <taxon>Craniata</taxon>
        <taxon>Vertebrata</taxon>
        <taxon>Euteleostomi</taxon>
        <taxon>Actinopterygii</taxon>
        <taxon>Neopterygii</taxon>
        <taxon>Teleostei</taxon>
        <taxon>Neoteleostei</taxon>
        <taxon>Acanthomorphata</taxon>
        <taxon>Ovalentaria</taxon>
        <taxon>Atherinomorphae</taxon>
        <taxon>Cyprinodontiformes</taxon>
        <taxon>Goodeidae</taxon>
        <taxon>Xenotaenia</taxon>
    </lineage>
</organism>
<keyword evidence="2" id="KW-1185">Reference proteome</keyword>
<dbReference type="Proteomes" id="UP001444071">
    <property type="component" value="Unassembled WGS sequence"/>
</dbReference>
<accession>A0ABV0VQJ2</accession>
<gene>
    <name evidence="1" type="ORF">XENORESO_012859</name>
</gene>